<evidence type="ECO:0000256" key="1">
    <source>
        <dbReference type="SAM" id="Coils"/>
    </source>
</evidence>
<evidence type="ECO:0000313" key="3">
    <source>
        <dbReference type="EMBL" id="CAH0367549.1"/>
    </source>
</evidence>
<feature type="coiled-coil region" evidence="1">
    <location>
        <begin position="271"/>
        <end position="298"/>
    </location>
</feature>
<reference evidence="3" key="1">
    <citation type="submission" date="2021-11" db="EMBL/GenBank/DDBJ databases">
        <authorList>
            <consortium name="Genoscope - CEA"/>
            <person name="William W."/>
        </authorList>
    </citation>
    <scope>NUCLEOTIDE SEQUENCE</scope>
</reference>
<feature type="region of interest" description="Disordered" evidence="2">
    <location>
        <begin position="350"/>
        <end position="428"/>
    </location>
</feature>
<dbReference type="AlphaFoldDB" id="A0A8J2SJ81"/>
<dbReference type="Proteomes" id="UP000789595">
    <property type="component" value="Unassembled WGS sequence"/>
</dbReference>
<feature type="compositionally biased region" description="Low complexity" evidence="2">
    <location>
        <begin position="178"/>
        <end position="195"/>
    </location>
</feature>
<feature type="region of interest" description="Disordered" evidence="2">
    <location>
        <begin position="88"/>
        <end position="262"/>
    </location>
</feature>
<feature type="compositionally biased region" description="Pro residues" evidence="2">
    <location>
        <begin position="400"/>
        <end position="417"/>
    </location>
</feature>
<proteinExistence type="predicted"/>
<evidence type="ECO:0000313" key="4">
    <source>
        <dbReference type="Proteomes" id="UP000789595"/>
    </source>
</evidence>
<evidence type="ECO:0000256" key="2">
    <source>
        <dbReference type="SAM" id="MobiDB-lite"/>
    </source>
</evidence>
<comment type="caution">
    <text evidence="3">The sequence shown here is derived from an EMBL/GenBank/DDBJ whole genome shotgun (WGS) entry which is preliminary data.</text>
</comment>
<dbReference type="EMBL" id="CAKKNE010000002">
    <property type="protein sequence ID" value="CAH0367549.1"/>
    <property type="molecule type" value="Genomic_DNA"/>
</dbReference>
<feature type="region of interest" description="Disordered" evidence="2">
    <location>
        <begin position="444"/>
        <end position="463"/>
    </location>
</feature>
<feature type="compositionally biased region" description="Polar residues" evidence="2">
    <location>
        <begin position="1"/>
        <end position="11"/>
    </location>
</feature>
<gene>
    <name evidence="3" type="ORF">PECAL_2P05740</name>
</gene>
<feature type="compositionally biased region" description="Polar residues" evidence="2">
    <location>
        <begin position="99"/>
        <end position="109"/>
    </location>
</feature>
<feature type="region of interest" description="Disordered" evidence="2">
    <location>
        <begin position="1"/>
        <end position="20"/>
    </location>
</feature>
<feature type="compositionally biased region" description="Basic and acidic residues" evidence="2">
    <location>
        <begin position="454"/>
        <end position="463"/>
    </location>
</feature>
<sequence length="463" mass="48342">MPPPRNASTYNARPPTREREELAKRCLERSKNALLEFQKKSAALGVAVAPMTAPDGTTVAYDHFEGVRVAPPVENAVIKLVEETAPAMPAPKPRLPLSPKNTTTTSSWKTGFLETKKTDARGRFVAPPPAPPRSTVTWKAPPPKSPSADVAALPTPTLVGALEADLGARLGTTPQPEPAARAAPAFSPMPVAPVVEPEPEPVVPAPEAPDAAPVSPAPVVEPEPEPEAEPPAAPAPEAAPPSDAGATKPEAEEEEDLQAFLRRGRRLIAGSASAAAEREALREQAAAAAAERAALSARLAAVEASAAAEPVAAPAPAARTAAELLAEAMATIANDETLASEPKVLRAATKAAKVLTGAPETPPPPAPQPAPAKPAKTPWVPPPARSRSRSPPRPRSPRPRTVPAPPLPVPSSSPPVPRGRTADDTWRRTAAAWRKRLAAIEATHKRLRAGPFPEMRERPFVTS</sequence>
<name>A0A8J2SJ81_9STRA</name>
<keyword evidence="1" id="KW-0175">Coiled coil</keyword>
<protein>
    <submittedName>
        <fullName evidence="3">Uncharacterized protein</fullName>
    </submittedName>
</protein>
<accession>A0A8J2SJ81</accession>
<keyword evidence="4" id="KW-1185">Reference proteome</keyword>
<organism evidence="3 4">
    <name type="scientific">Pelagomonas calceolata</name>
    <dbReference type="NCBI Taxonomy" id="35677"/>
    <lineage>
        <taxon>Eukaryota</taxon>
        <taxon>Sar</taxon>
        <taxon>Stramenopiles</taxon>
        <taxon>Ochrophyta</taxon>
        <taxon>Pelagophyceae</taxon>
        <taxon>Pelagomonadales</taxon>
        <taxon>Pelagomonadaceae</taxon>
        <taxon>Pelagomonas</taxon>
    </lineage>
</organism>
<feature type="compositionally biased region" description="Basic residues" evidence="2">
    <location>
        <begin position="386"/>
        <end position="398"/>
    </location>
</feature>
<feature type="compositionally biased region" description="Pro residues" evidence="2">
    <location>
        <begin position="229"/>
        <end position="239"/>
    </location>
</feature>
<feature type="compositionally biased region" description="Pro residues" evidence="2">
    <location>
        <begin position="360"/>
        <end position="372"/>
    </location>
</feature>